<feature type="region of interest" description="LID" evidence="9">
    <location>
        <begin position="212"/>
        <end position="222"/>
    </location>
</feature>
<dbReference type="GO" id="GO:0016776">
    <property type="term" value="F:phosphotransferase activity, phosphate group as acceptor"/>
    <property type="evidence" value="ECO:0007669"/>
    <property type="project" value="InterPro"/>
</dbReference>
<gene>
    <name evidence="10" type="ORF">FMOSSE_LOCUS5005</name>
</gene>
<dbReference type="GO" id="GO:0019205">
    <property type="term" value="F:nucleobase-containing compound kinase activity"/>
    <property type="evidence" value="ECO:0007669"/>
    <property type="project" value="InterPro"/>
</dbReference>
<evidence type="ECO:0000256" key="4">
    <source>
        <dbReference type="ARBA" id="ARBA00022777"/>
    </source>
</evidence>
<dbReference type="Gene3D" id="3.40.50.300">
    <property type="entry name" value="P-loop containing nucleotide triphosphate hydrolases"/>
    <property type="match status" value="1"/>
</dbReference>
<dbReference type="InterPro" id="IPR033690">
    <property type="entry name" value="Adenylat_kinase_CS"/>
</dbReference>
<dbReference type="HAMAP" id="MF_03172">
    <property type="entry name" value="Adenylate_kinase_UMP_CMP_kin"/>
    <property type="match status" value="1"/>
</dbReference>
<comment type="cofactor">
    <cofactor evidence="9">
        <name>Mg(2+)</name>
        <dbReference type="ChEBI" id="CHEBI:18420"/>
    </cofactor>
    <text evidence="9">Binds 1 Mg(2+) ion per monomer.</text>
</comment>
<dbReference type="InterPro" id="IPR027417">
    <property type="entry name" value="P-loop_NTPase"/>
</dbReference>
<comment type="caution">
    <text evidence="10">The sequence shown here is derived from an EMBL/GenBank/DDBJ whole genome shotgun (WGS) entry which is preliminary data.</text>
</comment>
<comment type="subcellular location">
    <subcellularLocation>
        <location evidence="9">Cytoplasm</location>
    </subcellularLocation>
    <subcellularLocation>
        <location evidence="9">Nucleus</location>
    </subcellularLocation>
    <text evidence="9">Predominantly cytoplasmic.</text>
</comment>
<dbReference type="PRINTS" id="PR00094">
    <property type="entry name" value="ADENYLTKNASE"/>
</dbReference>
<comment type="catalytic activity">
    <reaction evidence="8 9">
        <text>UMP + ATP = UDP + ADP</text>
        <dbReference type="Rhea" id="RHEA:24400"/>
        <dbReference type="ChEBI" id="CHEBI:30616"/>
        <dbReference type="ChEBI" id="CHEBI:57865"/>
        <dbReference type="ChEBI" id="CHEBI:58223"/>
        <dbReference type="ChEBI" id="CHEBI:456216"/>
        <dbReference type="EC" id="2.7.4.14"/>
    </reaction>
</comment>
<feature type="binding site" evidence="9">
    <location>
        <position position="219"/>
    </location>
    <ligand>
        <name>a ribonucleoside 5'-phosphate</name>
        <dbReference type="ChEBI" id="CHEBI:58043"/>
    </ligand>
</feature>
<evidence type="ECO:0000256" key="7">
    <source>
        <dbReference type="ARBA" id="ARBA00023242"/>
    </source>
</evidence>
<dbReference type="PANTHER" id="PTHR23359">
    <property type="entry name" value="NUCLEOTIDE KINASE"/>
    <property type="match status" value="1"/>
</dbReference>
<comment type="similarity">
    <text evidence="9">Belongs to the adenylate kinase family. UMP-CMP kinase subfamily.</text>
</comment>
<dbReference type="InterPro" id="IPR006266">
    <property type="entry name" value="UMP_CMP_kinase"/>
</dbReference>
<evidence type="ECO:0000256" key="3">
    <source>
        <dbReference type="ARBA" id="ARBA00022741"/>
    </source>
</evidence>
<dbReference type="GO" id="GO:0005524">
    <property type="term" value="F:ATP binding"/>
    <property type="evidence" value="ECO:0007669"/>
    <property type="project" value="UniProtKB-KW"/>
</dbReference>
<dbReference type="Proteomes" id="UP000789375">
    <property type="component" value="Unassembled WGS sequence"/>
</dbReference>
<feature type="binding site" evidence="9">
    <location>
        <position position="213"/>
    </location>
    <ligand>
        <name>ATP</name>
        <dbReference type="ChEBI" id="CHEBI:30616"/>
    </ligand>
</feature>
<evidence type="ECO:0000256" key="6">
    <source>
        <dbReference type="ARBA" id="ARBA00022975"/>
    </source>
</evidence>
<dbReference type="EC" id="2.7.4.14" evidence="9"/>
<evidence type="ECO:0000313" key="10">
    <source>
        <dbReference type="EMBL" id="CAG8520470.1"/>
    </source>
</evidence>
<feature type="binding site" evidence="9">
    <location>
        <position position="230"/>
    </location>
    <ligand>
        <name>a ribonucleoside 5'-phosphate</name>
        <dbReference type="ChEBI" id="CHEBI:58043"/>
    </ligand>
</feature>
<dbReference type="FunFam" id="3.40.50.300:FF:000315">
    <property type="entry name" value="Adenylate kinase 1"/>
    <property type="match status" value="1"/>
</dbReference>
<proteinExistence type="inferred from homology"/>
<keyword evidence="11" id="KW-1185">Reference proteome</keyword>
<keyword evidence="2 9" id="KW-0808">Transferase</keyword>
<dbReference type="GO" id="GO:0006221">
    <property type="term" value="P:pyrimidine nucleotide biosynthetic process"/>
    <property type="evidence" value="ECO:0007669"/>
    <property type="project" value="UniProtKB-UniRule"/>
</dbReference>
<evidence type="ECO:0000256" key="1">
    <source>
        <dbReference type="ARBA" id="ARBA00022490"/>
    </source>
</evidence>
<dbReference type="CDD" id="cd01428">
    <property type="entry name" value="ADK"/>
    <property type="match status" value="1"/>
</dbReference>
<keyword evidence="6 9" id="KW-0665">Pyrimidine biosynthesis</keyword>
<dbReference type="Pfam" id="PF00406">
    <property type="entry name" value="ADK"/>
    <property type="match status" value="1"/>
</dbReference>
<dbReference type="AlphaFoldDB" id="A0A9N9A8X5"/>
<keyword evidence="1 9" id="KW-0963">Cytoplasm</keyword>
<comment type="domain">
    <text evidence="9">Consists of three domains, a large central CORE domain and two small peripheral domains, NMPbind and LID, which undergo movements during catalysis. The LID domain closes over the site of phosphoryl transfer upon ATP binding. Assembling and dissambling the active center during each catalytic cycle provides an effective means to prevent ATP hydrolysis.</text>
</comment>
<comment type="function">
    <text evidence="9">Catalyzes the phosphorylation of pyrimidine nucleoside monophosphates at the expense of ATP. Plays an important role in de novo pyrimidine nucleotide biosynthesis. Has preference for UMP and dUMP as phosphate acceptors, but can also use CMP, dCMP and AMP.</text>
</comment>
<dbReference type="PROSITE" id="PS00113">
    <property type="entry name" value="ADENYLATE_KINASE"/>
    <property type="match status" value="1"/>
</dbReference>
<keyword evidence="7 9" id="KW-0539">Nucleus</keyword>
<comment type="subunit">
    <text evidence="9">Monomer.</text>
</comment>
<dbReference type="GO" id="GO:0005737">
    <property type="term" value="C:cytoplasm"/>
    <property type="evidence" value="ECO:0007669"/>
    <property type="project" value="UniProtKB-SubCell"/>
</dbReference>
<feature type="binding site" evidence="9">
    <location>
        <position position="258"/>
    </location>
    <ligand>
        <name>ATP</name>
        <dbReference type="ChEBI" id="CHEBI:30616"/>
    </ligand>
</feature>
<keyword evidence="3 9" id="KW-0547">Nucleotide-binding</keyword>
<organism evidence="10 11">
    <name type="scientific">Funneliformis mosseae</name>
    <name type="common">Endomycorrhizal fungus</name>
    <name type="synonym">Glomus mosseae</name>
    <dbReference type="NCBI Taxonomy" id="27381"/>
    <lineage>
        <taxon>Eukaryota</taxon>
        <taxon>Fungi</taxon>
        <taxon>Fungi incertae sedis</taxon>
        <taxon>Mucoromycota</taxon>
        <taxon>Glomeromycotina</taxon>
        <taxon>Glomeromycetes</taxon>
        <taxon>Glomerales</taxon>
        <taxon>Glomeraceae</taxon>
        <taxon>Funneliformis</taxon>
    </lineage>
</organism>
<feature type="binding site" evidence="9">
    <location>
        <begin position="148"/>
        <end position="150"/>
    </location>
    <ligand>
        <name>a ribonucleoside 5'-phosphate</name>
        <dbReference type="ChEBI" id="CHEBI:58043"/>
    </ligand>
</feature>
<dbReference type="NCBIfam" id="TIGR01359">
    <property type="entry name" value="UMP_CMP_kin_fam"/>
    <property type="match status" value="1"/>
</dbReference>
<accession>A0A9N9A8X5</accession>
<feature type="binding site" evidence="9">
    <location>
        <begin position="100"/>
        <end position="105"/>
    </location>
    <ligand>
        <name>ATP</name>
        <dbReference type="ChEBI" id="CHEBI:30616"/>
    </ligand>
</feature>
<feature type="region of interest" description="NMPbind" evidence="9">
    <location>
        <begin position="120"/>
        <end position="150"/>
    </location>
</feature>
<dbReference type="GO" id="GO:0006207">
    <property type="term" value="P:'de novo' pyrimidine nucleobase biosynthetic process"/>
    <property type="evidence" value="ECO:0007669"/>
    <property type="project" value="InterPro"/>
</dbReference>
<protein>
    <recommendedName>
        <fullName evidence="9">Uridylate kinase</fullName>
        <shortName evidence="9">UK</shortName>
        <ecNumber evidence="9">2.7.4.14</ecNumber>
    </recommendedName>
    <alternativeName>
        <fullName evidence="9">ATP:UMP phosphotransferase</fullName>
    </alternativeName>
    <alternativeName>
        <fullName evidence="9">Deoxycytidylate kinase</fullName>
        <shortName evidence="9">CK</shortName>
        <shortName evidence="9">dCMP kinase</shortName>
    </alternativeName>
    <alternativeName>
        <fullName evidence="9">Uridine monophosphate kinase</fullName>
        <shortName evidence="9">UMP kinase</shortName>
        <shortName evidence="9">UMPK</shortName>
    </alternativeName>
</protein>
<evidence type="ECO:0000256" key="9">
    <source>
        <dbReference type="HAMAP-Rule" id="MF_03172"/>
    </source>
</evidence>
<dbReference type="InterPro" id="IPR000850">
    <property type="entry name" value="Adenylat/UMP-CMP_kin"/>
</dbReference>
<keyword evidence="4 9" id="KW-0418">Kinase</keyword>
<evidence type="ECO:0000256" key="5">
    <source>
        <dbReference type="ARBA" id="ARBA00022840"/>
    </source>
</evidence>
<evidence type="ECO:0000256" key="8">
    <source>
        <dbReference type="ARBA" id="ARBA00048116"/>
    </source>
</evidence>
<evidence type="ECO:0000256" key="2">
    <source>
        <dbReference type="ARBA" id="ARBA00022679"/>
    </source>
</evidence>
<feature type="binding site" evidence="9">
    <location>
        <position position="182"/>
    </location>
    <ligand>
        <name>a ribonucleoside 5'-phosphate</name>
        <dbReference type="ChEBI" id="CHEBI:58043"/>
    </ligand>
</feature>
<sequence length="278" mass="31179">MSTYRTQHICVASSAVAQKFFKTRSGNWIVDQGLQVSFHRSARAFSVSPINNREVKVKRQKIKSSQAQNTKGPHPLAILAVLSVGVSAYVTLVKSRGGPGSGKGTQCAKIVQDFGFVHLSAGDLLRKEQERPNSPDGELINKYIKEGKIVPMEITIGLLEKALIENDSNRFLIDGFPRQLDQAFAFEKDVIEATCVLFFDCPEEVMLQRLLKRGETSGRSDDNRETIMKRFKTFIETSYPVVEHYRKFGKVHTIPCTEGVDEVYAKVKPIISEVLKEK</sequence>
<evidence type="ECO:0000313" key="11">
    <source>
        <dbReference type="Proteomes" id="UP000789375"/>
    </source>
</evidence>
<feature type="binding site" evidence="9">
    <location>
        <begin position="175"/>
        <end position="178"/>
    </location>
    <ligand>
        <name>a ribonucleoside 5'-phosphate</name>
        <dbReference type="ChEBI" id="CHEBI:58043"/>
    </ligand>
</feature>
<reference evidence="10" key="1">
    <citation type="submission" date="2021-06" db="EMBL/GenBank/DDBJ databases">
        <authorList>
            <person name="Kallberg Y."/>
            <person name="Tangrot J."/>
            <person name="Rosling A."/>
        </authorList>
    </citation>
    <scope>NUCLEOTIDE SEQUENCE</scope>
    <source>
        <strain evidence="10">87-6 pot B 2015</strain>
    </source>
</reference>
<dbReference type="GO" id="GO:0009123">
    <property type="term" value="P:nucleoside monophosphate metabolic process"/>
    <property type="evidence" value="ECO:0007669"/>
    <property type="project" value="UniProtKB-ARBA"/>
</dbReference>
<dbReference type="GO" id="GO:0005634">
    <property type="term" value="C:nucleus"/>
    <property type="evidence" value="ECO:0007669"/>
    <property type="project" value="UniProtKB-SubCell"/>
</dbReference>
<feature type="binding site" evidence="9">
    <location>
        <position position="126"/>
    </location>
    <ligand>
        <name>a ribonucleoside 5'-phosphate</name>
        <dbReference type="ChEBI" id="CHEBI:58043"/>
    </ligand>
</feature>
<name>A0A9N9A8X5_FUNMO</name>
<keyword evidence="5 9" id="KW-0067">ATP-binding</keyword>
<dbReference type="EMBL" id="CAJVPP010000900">
    <property type="protein sequence ID" value="CAG8520470.1"/>
    <property type="molecule type" value="Genomic_DNA"/>
</dbReference>
<dbReference type="HAMAP" id="MF_00235">
    <property type="entry name" value="Adenylate_kinase_Adk"/>
    <property type="match status" value="1"/>
</dbReference>
<dbReference type="SUPFAM" id="SSF52540">
    <property type="entry name" value="P-loop containing nucleoside triphosphate hydrolases"/>
    <property type="match status" value="1"/>
</dbReference>